<dbReference type="EMBL" id="SRRH01000139">
    <property type="protein sequence ID" value="KAG6297976.1"/>
    <property type="molecule type" value="Genomic_DNA"/>
</dbReference>
<accession>A0A9P7U6T9</accession>
<sequence length="142" mass="15984">MYVDKDISYDWKDCFVDPTDASPQDATDWMANRIQAYTEDDLTQDELLAMFRDDFKDWPFGLFNDANSGVRLCLRNILQKKGIETKKGSGDSVPKILYDITKYGKAEPDNQFSPAPYSAPVPQASPTRPGTPANHVNETLSK</sequence>
<comment type="caution">
    <text evidence="2">The sequence shown here is derived from an EMBL/GenBank/DDBJ whole genome shotgun (WGS) entry which is preliminary data.</text>
</comment>
<organism evidence="2 3">
    <name type="scientific">Claviceps aff. purpurea</name>
    <dbReference type="NCBI Taxonomy" id="1967640"/>
    <lineage>
        <taxon>Eukaryota</taxon>
        <taxon>Fungi</taxon>
        <taxon>Dikarya</taxon>
        <taxon>Ascomycota</taxon>
        <taxon>Pezizomycotina</taxon>
        <taxon>Sordariomycetes</taxon>
        <taxon>Hypocreomycetidae</taxon>
        <taxon>Hypocreales</taxon>
        <taxon>Clavicipitaceae</taxon>
        <taxon>Claviceps</taxon>
    </lineage>
</organism>
<proteinExistence type="predicted"/>
<gene>
    <name evidence="2" type="ORF">E4U09_001124</name>
</gene>
<feature type="compositionally biased region" description="Polar residues" evidence="1">
    <location>
        <begin position="124"/>
        <end position="142"/>
    </location>
</feature>
<evidence type="ECO:0000313" key="2">
    <source>
        <dbReference type="EMBL" id="KAG6297976.1"/>
    </source>
</evidence>
<reference evidence="2 3" key="1">
    <citation type="journal article" date="2020" name="bioRxiv">
        <title>Whole genome comparisons of ergot fungi reveals the divergence and evolution of species within the genus Claviceps are the result of varying mechanisms driving genome evolution and host range expansion.</title>
        <authorList>
            <person name="Wyka S.A."/>
            <person name="Mondo S.J."/>
            <person name="Liu M."/>
            <person name="Dettman J."/>
            <person name="Nalam V."/>
            <person name="Broders K.D."/>
        </authorList>
    </citation>
    <scope>NUCLEOTIDE SEQUENCE [LARGE SCALE GENOMIC DNA]</scope>
    <source>
        <strain evidence="2 3">Clav52</strain>
    </source>
</reference>
<keyword evidence="3" id="KW-1185">Reference proteome</keyword>
<evidence type="ECO:0000313" key="3">
    <source>
        <dbReference type="Proteomes" id="UP000707071"/>
    </source>
</evidence>
<name>A0A9P7U6T9_9HYPO</name>
<protein>
    <submittedName>
        <fullName evidence="2">Uncharacterized protein</fullName>
    </submittedName>
</protein>
<feature type="region of interest" description="Disordered" evidence="1">
    <location>
        <begin position="109"/>
        <end position="142"/>
    </location>
</feature>
<evidence type="ECO:0000256" key="1">
    <source>
        <dbReference type="SAM" id="MobiDB-lite"/>
    </source>
</evidence>
<dbReference type="AlphaFoldDB" id="A0A9P7U6T9"/>
<dbReference type="Proteomes" id="UP000707071">
    <property type="component" value="Unassembled WGS sequence"/>
</dbReference>